<dbReference type="EMBL" id="JBHUMO010000059">
    <property type="protein sequence ID" value="MFD2729774.1"/>
    <property type="molecule type" value="Genomic_DNA"/>
</dbReference>
<evidence type="ECO:0000256" key="1">
    <source>
        <dbReference type="ARBA" id="ARBA00001946"/>
    </source>
</evidence>
<dbReference type="SUPFAM" id="SSF143430">
    <property type="entry name" value="TTP0101/SSO1404-like"/>
    <property type="match status" value="1"/>
</dbReference>
<keyword evidence="12" id="KW-1185">Reference proteome</keyword>
<keyword evidence="3 9" id="KW-0540">Nuclease</keyword>
<comment type="cofactor">
    <cofactor evidence="1 9">
        <name>Mg(2+)</name>
        <dbReference type="ChEBI" id="CHEBI:18420"/>
    </cofactor>
</comment>
<proteinExistence type="inferred from homology"/>
<accession>A0ABW5TLJ2</accession>
<dbReference type="NCBIfam" id="TIGR01573">
    <property type="entry name" value="cas2"/>
    <property type="match status" value="1"/>
</dbReference>
<reference evidence="12" key="1">
    <citation type="journal article" date="2019" name="Int. J. Syst. Evol. Microbiol.">
        <title>The Global Catalogue of Microorganisms (GCM) 10K type strain sequencing project: providing services to taxonomists for standard genome sequencing and annotation.</title>
        <authorList>
            <consortium name="The Broad Institute Genomics Platform"/>
            <consortium name="The Broad Institute Genome Sequencing Center for Infectious Disease"/>
            <person name="Wu L."/>
            <person name="Ma J."/>
        </authorList>
    </citation>
    <scope>NUCLEOTIDE SEQUENCE [LARGE SCALE GENOMIC DNA]</scope>
    <source>
        <strain evidence="12">TISTR 932</strain>
    </source>
</reference>
<keyword evidence="6 9" id="KW-0378">Hydrolase</keyword>
<keyword evidence="8 9" id="KW-0051">Antiviral defense</keyword>
<organism evidence="11 12">
    <name type="scientific">Enterococcus camelliae</name>
    <dbReference type="NCBI Taxonomy" id="453959"/>
    <lineage>
        <taxon>Bacteria</taxon>
        <taxon>Bacillati</taxon>
        <taxon>Bacillota</taxon>
        <taxon>Bacilli</taxon>
        <taxon>Lactobacillales</taxon>
        <taxon>Enterococcaceae</taxon>
        <taxon>Enterococcus</taxon>
    </lineage>
</organism>
<comment type="similarity">
    <text evidence="2 9 10">Belongs to the CRISPR-associated endoribonuclease Cas2 protein family.</text>
</comment>
<comment type="function">
    <text evidence="9">CRISPR (clustered regularly interspaced short palindromic repeat), is an adaptive immune system that provides protection against mobile genetic elements (viruses, transposable elements and conjugative plasmids). CRISPR clusters contain sequences complementary to antecedent mobile elements and target invading nucleic acids. CRISPR clusters are transcribed and processed into CRISPR RNA (crRNA). Functions as a ssRNA-specific endoribonuclease. Involved in the integration of spacer DNA into the CRISPR cassette.</text>
</comment>
<evidence type="ECO:0000256" key="2">
    <source>
        <dbReference type="ARBA" id="ARBA00009959"/>
    </source>
</evidence>
<evidence type="ECO:0000256" key="7">
    <source>
        <dbReference type="ARBA" id="ARBA00022842"/>
    </source>
</evidence>
<evidence type="ECO:0000256" key="4">
    <source>
        <dbReference type="ARBA" id="ARBA00022723"/>
    </source>
</evidence>
<dbReference type="InterPro" id="IPR019199">
    <property type="entry name" value="Virulence_VapD/CRISPR_Cas2"/>
</dbReference>
<name>A0ABW5TLJ2_9ENTE</name>
<evidence type="ECO:0000256" key="3">
    <source>
        <dbReference type="ARBA" id="ARBA00022722"/>
    </source>
</evidence>
<dbReference type="Pfam" id="PF09827">
    <property type="entry name" value="CRISPR_Cas2"/>
    <property type="match status" value="1"/>
</dbReference>
<dbReference type="PIRSF" id="PIRSF032582">
    <property type="entry name" value="Cas2"/>
    <property type="match status" value="1"/>
</dbReference>
<dbReference type="Proteomes" id="UP001597427">
    <property type="component" value="Unassembled WGS sequence"/>
</dbReference>
<evidence type="ECO:0000313" key="12">
    <source>
        <dbReference type="Proteomes" id="UP001597427"/>
    </source>
</evidence>
<dbReference type="GO" id="GO:0004519">
    <property type="term" value="F:endonuclease activity"/>
    <property type="evidence" value="ECO:0007669"/>
    <property type="project" value="UniProtKB-KW"/>
</dbReference>
<keyword evidence="7 9" id="KW-0460">Magnesium</keyword>
<dbReference type="Gene3D" id="3.30.70.240">
    <property type="match status" value="1"/>
</dbReference>
<comment type="caution">
    <text evidence="11">The sequence shown here is derived from an EMBL/GenBank/DDBJ whole genome shotgun (WGS) entry which is preliminary data.</text>
</comment>
<dbReference type="PANTHER" id="PTHR34405:SF3">
    <property type="entry name" value="CRISPR-ASSOCIATED ENDORIBONUCLEASE CAS2 3"/>
    <property type="match status" value="1"/>
</dbReference>
<evidence type="ECO:0000256" key="6">
    <source>
        <dbReference type="ARBA" id="ARBA00022801"/>
    </source>
</evidence>
<keyword evidence="4 9" id="KW-0479">Metal-binding</keyword>
<dbReference type="RefSeq" id="WP_379982445.1">
    <property type="nucleotide sequence ID" value="NZ_JBHUMO010000059.1"/>
</dbReference>
<dbReference type="PANTHER" id="PTHR34405">
    <property type="entry name" value="CRISPR-ASSOCIATED ENDORIBONUCLEASE CAS2"/>
    <property type="match status" value="1"/>
</dbReference>
<evidence type="ECO:0000256" key="10">
    <source>
        <dbReference type="PIRNR" id="PIRNR032582"/>
    </source>
</evidence>
<sequence length="97" mass="11316">MMVLVTYDVNTESKEGRKRLRQVAKLCVDYGQRVQNSVFECSVTPADFVELKFKLGNIINNDLDSLRFYLLGKNWQKRVEQIGRNDTYDPDKDVLLL</sequence>
<evidence type="ECO:0000313" key="11">
    <source>
        <dbReference type="EMBL" id="MFD2729774.1"/>
    </source>
</evidence>
<evidence type="ECO:0000256" key="8">
    <source>
        <dbReference type="ARBA" id="ARBA00023118"/>
    </source>
</evidence>
<evidence type="ECO:0000256" key="9">
    <source>
        <dbReference type="HAMAP-Rule" id="MF_01471"/>
    </source>
</evidence>
<dbReference type="HAMAP" id="MF_01471">
    <property type="entry name" value="Cas2"/>
    <property type="match status" value="1"/>
</dbReference>
<comment type="subunit">
    <text evidence="9">Homodimer, forms a heterotetramer with a Cas1 homodimer.</text>
</comment>
<dbReference type="EC" id="3.1.-.-" evidence="9"/>
<dbReference type="InterPro" id="IPR021127">
    <property type="entry name" value="CRISPR_associated_Cas2"/>
</dbReference>
<feature type="binding site" evidence="9">
    <location>
        <position position="8"/>
    </location>
    <ligand>
        <name>Mg(2+)</name>
        <dbReference type="ChEBI" id="CHEBI:18420"/>
        <note>catalytic</note>
    </ligand>
</feature>
<evidence type="ECO:0000256" key="5">
    <source>
        <dbReference type="ARBA" id="ARBA00022759"/>
    </source>
</evidence>
<keyword evidence="5 9" id="KW-0255">Endonuclease</keyword>
<protein>
    <recommendedName>
        <fullName evidence="9">CRISPR-associated endoribonuclease Cas2</fullName>
        <ecNumber evidence="9">3.1.-.-</ecNumber>
    </recommendedName>
</protein>
<gene>
    <name evidence="9 11" type="primary">cas2</name>
    <name evidence="11" type="ORF">ACFSR0_10140</name>
</gene>
<dbReference type="CDD" id="cd09725">
    <property type="entry name" value="Cas2_I_II_III"/>
    <property type="match status" value="1"/>
</dbReference>